<dbReference type="GO" id="GO:0016740">
    <property type="term" value="F:transferase activity"/>
    <property type="evidence" value="ECO:0007669"/>
    <property type="project" value="UniProtKB-KW"/>
</dbReference>
<dbReference type="GO" id="GO:0005634">
    <property type="term" value="C:nucleus"/>
    <property type="evidence" value="ECO:0007669"/>
    <property type="project" value="TreeGrafter"/>
</dbReference>
<dbReference type="InterPro" id="IPR018203">
    <property type="entry name" value="GDP_dissociation_inhibitor"/>
</dbReference>
<keyword evidence="4" id="KW-0963">Cytoplasm</keyword>
<dbReference type="GO" id="GO:0005096">
    <property type="term" value="F:GTPase activator activity"/>
    <property type="evidence" value="ECO:0007669"/>
    <property type="project" value="UniProtKB-KW"/>
</dbReference>
<dbReference type="SUPFAM" id="SSF54373">
    <property type="entry name" value="FAD-linked reductases, C-terminal domain"/>
    <property type="match status" value="1"/>
</dbReference>
<evidence type="ECO:0000256" key="1">
    <source>
        <dbReference type="ARBA" id="ARBA00004496"/>
    </source>
</evidence>
<dbReference type="PRINTS" id="PR00891">
    <property type="entry name" value="RABGDIREP"/>
</dbReference>
<comment type="subcellular location">
    <subcellularLocation>
        <location evidence="1">Cytoplasm</location>
    </subcellularLocation>
</comment>
<evidence type="ECO:0000256" key="4">
    <source>
        <dbReference type="ARBA" id="ARBA00022490"/>
    </source>
</evidence>
<dbReference type="Gene3D" id="1.10.405.10">
    <property type="entry name" value="Guanine Nucleotide Dissociation Inhibitor, domain 1"/>
    <property type="match status" value="1"/>
</dbReference>
<organism evidence="5">
    <name type="scientific">Aceria tosichella</name>
    <name type="common">wheat curl mite</name>
    <dbReference type="NCBI Taxonomy" id="561515"/>
    <lineage>
        <taxon>Eukaryota</taxon>
        <taxon>Metazoa</taxon>
        <taxon>Ecdysozoa</taxon>
        <taxon>Arthropoda</taxon>
        <taxon>Chelicerata</taxon>
        <taxon>Arachnida</taxon>
        <taxon>Acari</taxon>
        <taxon>Acariformes</taxon>
        <taxon>Trombidiformes</taxon>
        <taxon>Prostigmata</taxon>
        <taxon>Eupodina</taxon>
        <taxon>Eriophyoidea</taxon>
        <taxon>Eriophyidae</taxon>
        <taxon>Eriophyinae</taxon>
        <taxon>Aceriini</taxon>
        <taxon>Aceria</taxon>
    </lineage>
</organism>
<dbReference type="Pfam" id="PF00996">
    <property type="entry name" value="GDI"/>
    <property type="match status" value="1"/>
</dbReference>
<evidence type="ECO:0000256" key="3">
    <source>
        <dbReference type="ARBA" id="ARBA00022468"/>
    </source>
</evidence>
<dbReference type="GO" id="GO:0016192">
    <property type="term" value="P:vesicle-mediated transport"/>
    <property type="evidence" value="ECO:0007669"/>
    <property type="project" value="TreeGrafter"/>
</dbReference>
<dbReference type="InterPro" id="IPR036188">
    <property type="entry name" value="FAD/NAD-bd_sf"/>
</dbReference>
<keyword evidence="5" id="KW-0808">Transferase</keyword>
<dbReference type="PANTHER" id="PTHR11787">
    <property type="entry name" value="RAB GDP-DISSOCIATION INHIBITOR"/>
    <property type="match status" value="1"/>
</dbReference>
<proteinExistence type="inferred from homology"/>
<dbReference type="Gene3D" id="3.50.50.60">
    <property type="entry name" value="FAD/NAD(P)-binding domain"/>
    <property type="match status" value="2"/>
</dbReference>
<dbReference type="PIRSF" id="PIRSF016550">
    <property type="entry name" value="Rab_ger_ger_transf_A_euk"/>
    <property type="match status" value="1"/>
</dbReference>
<dbReference type="GO" id="GO:0007264">
    <property type="term" value="P:small GTPase-mediated signal transduction"/>
    <property type="evidence" value="ECO:0007669"/>
    <property type="project" value="InterPro"/>
</dbReference>
<dbReference type="SUPFAM" id="SSF51905">
    <property type="entry name" value="FAD/NAD(P)-binding domain"/>
    <property type="match status" value="1"/>
</dbReference>
<keyword evidence="3" id="KW-0343">GTPase activation</keyword>
<protein>
    <submittedName>
        <fullName evidence="5">Rab proteins geranylgeranyltransferase component A</fullName>
    </submittedName>
</protein>
<reference evidence="5" key="1">
    <citation type="submission" date="2018-10" db="EMBL/GenBank/DDBJ databases">
        <title>Transcriptome assembly of Aceria tosichella (Wheat curl mite) Type 2.</title>
        <authorList>
            <person name="Scully E.D."/>
            <person name="Geib S.M."/>
            <person name="Palmer N.A."/>
            <person name="Gupta A.K."/>
            <person name="Sarath G."/>
            <person name="Tatineni S."/>
        </authorList>
    </citation>
    <scope>NUCLEOTIDE SEQUENCE</scope>
    <source>
        <strain evidence="5">LincolnNE</strain>
    </source>
</reference>
<dbReference type="PANTHER" id="PTHR11787:SF4">
    <property type="entry name" value="CHM, RAB ESCORT PROTEIN 1"/>
    <property type="match status" value="1"/>
</dbReference>
<dbReference type="GO" id="GO:0005092">
    <property type="term" value="F:GDP-dissociation inhibitor activity"/>
    <property type="evidence" value="ECO:0007669"/>
    <property type="project" value="InterPro"/>
</dbReference>
<dbReference type="EMBL" id="GGYP01001773">
    <property type="protein sequence ID" value="MDE46544.1"/>
    <property type="molecule type" value="Transcribed_RNA"/>
</dbReference>
<evidence type="ECO:0000313" key="5">
    <source>
        <dbReference type="EMBL" id="MDE46544.1"/>
    </source>
</evidence>
<sequence length="490" mass="56080">MSTSIPSNVDVIIFGTGLTNSILAAACSRIGKSVLHLDENNYYGREWASFTFQQLIDWIKDKYPQDKSLENVPEDLINKSRMFCIDLAPRFLFSNGDMVDLLVKSNVARYHEFKNNIRILCSINDEIHVMPCRRNEVFTSALLNNLADKRRLMKFIELCLKLDPDTMSPEELESYNNIPIKQYLEQQGLKPTLQEYIINSIAMVKPFDTTLETCSKIKKFMIATERYGRSPFLFPLYGCGEFPQSFCRLSAVFGGLYCLNNRIKDIKVLPETVDTAQPEGKKGFSVRFSDEDHLVTSDMLVIEQADAIDLKLVNTKNIDHEHLSRAILFTKSSIVEMTDSDNASSSQEMASFLRIPPSETNTNHVYLIELNSSALVCPKEMHMVYLWTRSSSPDNPEGDLEPTVARLFKSKMDCVMWRFYYSQLITPEKRIDCQDSDTENPQPGLFITNPICDDIDYTNNIKEAERMFRLMCPGEEFLPRAPDPDEIISV</sequence>
<dbReference type="AlphaFoldDB" id="A0A6G1S7Q9"/>
<accession>A0A6G1S7Q9</accession>
<dbReference type="Gene3D" id="3.30.519.10">
    <property type="entry name" value="Guanine Nucleotide Dissociation Inhibitor, domain 2"/>
    <property type="match status" value="1"/>
</dbReference>
<evidence type="ECO:0000256" key="2">
    <source>
        <dbReference type="ARBA" id="ARBA00005593"/>
    </source>
</evidence>
<gene>
    <name evidence="5" type="primary">Rep</name>
    <name evidence="5" type="ORF">g.7082</name>
</gene>
<dbReference type="InterPro" id="IPR001738">
    <property type="entry name" value="Rab_escort"/>
</dbReference>
<dbReference type="GO" id="GO:0005829">
    <property type="term" value="C:cytosol"/>
    <property type="evidence" value="ECO:0007669"/>
    <property type="project" value="TreeGrafter"/>
</dbReference>
<dbReference type="GO" id="GO:0006886">
    <property type="term" value="P:intracellular protein transport"/>
    <property type="evidence" value="ECO:0007669"/>
    <property type="project" value="InterPro"/>
</dbReference>
<dbReference type="GO" id="GO:0005968">
    <property type="term" value="C:Rab-protein geranylgeranyltransferase complex"/>
    <property type="evidence" value="ECO:0007669"/>
    <property type="project" value="InterPro"/>
</dbReference>
<comment type="similarity">
    <text evidence="2">Belongs to the Rab GDI family.</text>
</comment>
<name>A0A6G1S7Q9_9ACAR</name>